<organism evidence="2 3">
    <name type="scientific">Brenneria roseae subsp. americana</name>
    <dbReference type="NCBI Taxonomy" id="1508507"/>
    <lineage>
        <taxon>Bacteria</taxon>
        <taxon>Pseudomonadati</taxon>
        <taxon>Pseudomonadota</taxon>
        <taxon>Gammaproteobacteria</taxon>
        <taxon>Enterobacterales</taxon>
        <taxon>Pectobacteriaceae</taxon>
        <taxon>Brenneria</taxon>
    </lineage>
</organism>
<evidence type="ECO:0000313" key="3">
    <source>
        <dbReference type="Proteomes" id="UP000245138"/>
    </source>
</evidence>
<dbReference type="AlphaFoldDB" id="A0A2U1TW97"/>
<dbReference type="InterPro" id="IPR008894">
    <property type="entry name" value="QdtA_cupin_dom"/>
</dbReference>
<evidence type="ECO:0000313" key="2">
    <source>
        <dbReference type="EMBL" id="PWC13676.1"/>
    </source>
</evidence>
<name>A0A2U1TW97_9GAMM</name>
<protein>
    <submittedName>
        <fullName evidence="2">dTDP-6-deoxy-3,4-keto-hexulose isomerase</fullName>
    </submittedName>
</protein>
<accession>A0A2U1TW97</accession>
<comment type="caution">
    <text evidence="2">The sequence shown here is derived from an EMBL/GenBank/DDBJ whole genome shotgun (WGS) entry which is preliminary data.</text>
</comment>
<proteinExistence type="predicted"/>
<dbReference type="Gene3D" id="2.60.120.10">
    <property type="entry name" value="Jelly Rolls"/>
    <property type="match status" value="1"/>
</dbReference>
<dbReference type="InterPro" id="IPR011051">
    <property type="entry name" value="RmlC_Cupin_sf"/>
</dbReference>
<keyword evidence="2" id="KW-0413">Isomerase</keyword>
<gene>
    <name evidence="2" type="ORF">B4923_06930</name>
</gene>
<evidence type="ECO:0000259" key="1">
    <source>
        <dbReference type="Pfam" id="PF05523"/>
    </source>
</evidence>
<sequence length="139" mass="16094">MQIKILQLQTHGDDRGALVALEEGKNIPFDIKRVFYLFKTKEGVRRGFHAHRMLKQVAIAVRGSCRFLLDDGTEKIELLLDNPAQGVVIEPHFWHEMYDFSDDCVLMVLADQPYDESDYIRDYDKFVDMVASNVYPSPQ</sequence>
<dbReference type="EMBL" id="QDKJ01000004">
    <property type="protein sequence ID" value="PWC13676.1"/>
    <property type="molecule type" value="Genomic_DNA"/>
</dbReference>
<dbReference type="RefSeq" id="WP_109053625.1">
    <property type="nucleotide sequence ID" value="NZ_QDKJ01000004.1"/>
</dbReference>
<dbReference type="GO" id="GO:0016853">
    <property type="term" value="F:isomerase activity"/>
    <property type="evidence" value="ECO:0007669"/>
    <property type="project" value="UniProtKB-KW"/>
</dbReference>
<keyword evidence="3" id="KW-1185">Reference proteome</keyword>
<dbReference type="Proteomes" id="UP000245138">
    <property type="component" value="Unassembled WGS sequence"/>
</dbReference>
<dbReference type="CDD" id="cd20292">
    <property type="entry name" value="cupin_QdtA-like"/>
    <property type="match status" value="1"/>
</dbReference>
<dbReference type="OrthoDB" id="9800846at2"/>
<dbReference type="SUPFAM" id="SSF51182">
    <property type="entry name" value="RmlC-like cupins"/>
    <property type="match status" value="1"/>
</dbReference>
<reference evidence="2 3" key="1">
    <citation type="submission" date="2018-04" db="EMBL/GenBank/DDBJ databases">
        <title>Brenneria corticis sp.nov.</title>
        <authorList>
            <person name="Li Y."/>
        </authorList>
    </citation>
    <scope>NUCLEOTIDE SEQUENCE [LARGE SCALE GENOMIC DNA]</scope>
    <source>
        <strain evidence="2 3">LMG 27715</strain>
    </source>
</reference>
<feature type="domain" description="Sugar 3,4-ketoisomerase QdtA cupin" evidence="1">
    <location>
        <begin position="1"/>
        <end position="130"/>
    </location>
</feature>
<dbReference type="InterPro" id="IPR014710">
    <property type="entry name" value="RmlC-like_jellyroll"/>
</dbReference>
<dbReference type="Pfam" id="PF05523">
    <property type="entry name" value="FdtA"/>
    <property type="match status" value="1"/>
</dbReference>